<keyword evidence="3" id="KW-1185">Reference proteome</keyword>
<dbReference type="EMBL" id="JYDP01000003">
    <property type="protein sequence ID" value="KRZ18313.1"/>
    <property type="molecule type" value="Genomic_DNA"/>
</dbReference>
<dbReference type="Proteomes" id="UP000055024">
    <property type="component" value="Unassembled WGS sequence"/>
</dbReference>
<accession>A0A0V1I634</accession>
<reference evidence="2 3" key="1">
    <citation type="submission" date="2015-01" db="EMBL/GenBank/DDBJ databases">
        <title>Evolution of Trichinella species and genotypes.</title>
        <authorList>
            <person name="Korhonen P.K."/>
            <person name="Edoardo P."/>
            <person name="Giuseppe L.R."/>
            <person name="Gasser R.B."/>
        </authorList>
    </citation>
    <scope>NUCLEOTIDE SEQUENCE [LARGE SCALE GENOMIC DNA]</scope>
    <source>
        <strain evidence="2">ISS1029</strain>
    </source>
</reference>
<proteinExistence type="predicted"/>
<feature type="region of interest" description="Disordered" evidence="1">
    <location>
        <begin position="125"/>
        <end position="165"/>
    </location>
</feature>
<evidence type="ECO:0000313" key="2">
    <source>
        <dbReference type="EMBL" id="KRZ18313.1"/>
    </source>
</evidence>
<organism evidence="2 3">
    <name type="scientific">Trichinella zimbabwensis</name>
    <dbReference type="NCBI Taxonomy" id="268475"/>
    <lineage>
        <taxon>Eukaryota</taxon>
        <taxon>Metazoa</taxon>
        <taxon>Ecdysozoa</taxon>
        <taxon>Nematoda</taxon>
        <taxon>Enoplea</taxon>
        <taxon>Dorylaimia</taxon>
        <taxon>Trichinellida</taxon>
        <taxon>Trichinellidae</taxon>
        <taxon>Trichinella</taxon>
    </lineage>
</organism>
<sequence length="181" mass="20834">MLATNSSVHEATARLGRELMLSLNVQVCLPPGNGKPVNEFVCNIRQTTDRVREEICHKLGKEQRRQKALFECSVIHQRYMKRDLISLAKSAQGKIRSSWKGTYKIWKKMGPWLYEIRWEQNNGHQKVVHSNPGQNESKNPNGSPATLREDRFKRKTQIPPESQGDLMTTSYIRISTVCNEL</sequence>
<feature type="compositionally biased region" description="Polar residues" evidence="1">
    <location>
        <begin position="131"/>
        <end position="144"/>
    </location>
</feature>
<gene>
    <name evidence="2" type="ORF">T11_6787</name>
</gene>
<name>A0A0V1I634_9BILA</name>
<evidence type="ECO:0000256" key="1">
    <source>
        <dbReference type="SAM" id="MobiDB-lite"/>
    </source>
</evidence>
<evidence type="ECO:0008006" key="4">
    <source>
        <dbReference type="Google" id="ProtNLM"/>
    </source>
</evidence>
<evidence type="ECO:0000313" key="3">
    <source>
        <dbReference type="Proteomes" id="UP000055024"/>
    </source>
</evidence>
<dbReference type="AlphaFoldDB" id="A0A0V1I634"/>
<protein>
    <recommendedName>
        <fullName evidence="4">Retrovirus-related Pol polyprotein from transposon</fullName>
    </recommendedName>
</protein>
<comment type="caution">
    <text evidence="2">The sequence shown here is derived from an EMBL/GenBank/DDBJ whole genome shotgun (WGS) entry which is preliminary data.</text>
</comment>
<dbReference type="OrthoDB" id="10336972at2759"/>